<protein>
    <recommendedName>
        <fullName evidence="3">Helicase C-terminal domain-containing protein</fullName>
    </recommendedName>
</protein>
<dbReference type="EMBL" id="JALLPJ020001367">
    <property type="protein sequence ID" value="KAL3767391.1"/>
    <property type="molecule type" value="Genomic_DNA"/>
</dbReference>
<dbReference type="SMART" id="SM00490">
    <property type="entry name" value="HELICc"/>
    <property type="match status" value="1"/>
</dbReference>
<proteinExistence type="predicted"/>
<dbReference type="CDD" id="cd18793">
    <property type="entry name" value="SF2_C_SNF"/>
    <property type="match status" value="1"/>
</dbReference>
<dbReference type="PANTHER" id="PTHR45629">
    <property type="entry name" value="SNF2/RAD54 FAMILY MEMBER"/>
    <property type="match status" value="1"/>
</dbReference>
<dbReference type="Pfam" id="PF00176">
    <property type="entry name" value="SNF2-rel_dom"/>
    <property type="match status" value="1"/>
</dbReference>
<dbReference type="Gene3D" id="3.40.50.10810">
    <property type="entry name" value="Tandem AAA-ATPase domain"/>
    <property type="match status" value="1"/>
</dbReference>
<feature type="domain" description="Helicase C-terminal" evidence="3">
    <location>
        <begin position="306"/>
        <end position="463"/>
    </location>
</feature>
<gene>
    <name evidence="4" type="ORF">ACHAWO_010410</name>
</gene>
<dbReference type="InterPro" id="IPR000330">
    <property type="entry name" value="SNF2_N"/>
</dbReference>
<dbReference type="SUPFAM" id="SSF52540">
    <property type="entry name" value="P-loop containing nucleoside triphosphate hydrolases"/>
    <property type="match status" value="2"/>
</dbReference>
<dbReference type="InterPro" id="IPR027417">
    <property type="entry name" value="P-loop_NTPase"/>
</dbReference>
<evidence type="ECO:0000256" key="2">
    <source>
        <dbReference type="SAM" id="MobiDB-lite"/>
    </source>
</evidence>
<dbReference type="InterPro" id="IPR038718">
    <property type="entry name" value="SNF2-like_sf"/>
</dbReference>
<dbReference type="InterPro" id="IPR001650">
    <property type="entry name" value="Helicase_C-like"/>
</dbReference>
<feature type="region of interest" description="Disordered" evidence="2">
    <location>
        <begin position="591"/>
        <end position="714"/>
    </location>
</feature>
<accession>A0ABD3MZL8</accession>
<comment type="caution">
    <text evidence="4">The sequence shown here is derived from an EMBL/GenBank/DDBJ whole genome shotgun (WGS) entry which is preliminary data.</text>
</comment>
<feature type="compositionally biased region" description="Low complexity" evidence="2">
    <location>
        <begin position="648"/>
        <end position="659"/>
    </location>
</feature>
<sequence>MTGTLMQNNHMELFNLIDLVRPGLLEDRMTFKEYTSKPIMLARAKDAKDDIKRIAKQREEELMRTISPAFVERKKEVVLKDSLTRKNEKVIFCELSELQKRLYRHLLSLPDYEMLRMGNAPCGACNVNQQYFMGYKRMKTRKEQLSYQRRHKEELVARKKCCFRFPFEGLFVGDDQEPGDTINRNAILWIQKHKKILEDPNALPEGVEVVEELEDGYALVSCKSCPNCISLSAMSKLHKVCSHPSLLQVDRTAPSGTETDKKIEFAKIAFRDDILNELPGQSIYRSDGIMDDHLKLSGKMRTLDYCLRRYIRKRDRILVFSYSTATLDLIQQHVKIQGWSHLRLDGQTPTSARQSLVDKFQKDETISLFLISTRAGGLGLNLTAANKVIIFDVNWNPSYDEQAQDRSYRIGQENDVEVIRLVARGTIEEQMYARQVYKVQLKKQTLGGNVDGKALPSIFKGVDKDDKRKGELFGLENLLMYRDGSFMQLLKADNPNEAHDVNEISRYTADDMDKAMEEAEAEKDSDNSDSEYEEVANKVKASGINHEDLFNAERGKARYAQGDDGFEEEMGGQSQMIHVATKLACENFESDTCGEETGDEEDTKQKKAKVKQVLHPVAEEMDDKPSPVKSFAGQPSLGGKVKSEQSRIENASSISAEASLPVTQPPDSSNEKTGPKSRNKVSIMGVVFEESKKVAEKRTKKSGLYIPSYPKSKK</sequence>
<dbReference type="Pfam" id="PF00271">
    <property type="entry name" value="Helicase_C"/>
    <property type="match status" value="1"/>
</dbReference>
<dbReference type="Gene3D" id="3.40.50.300">
    <property type="entry name" value="P-loop containing nucleotide triphosphate hydrolases"/>
    <property type="match status" value="1"/>
</dbReference>
<dbReference type="AlphaFoldDB" id="A0ABD3MZL8"/>
<feature type="compositionally biased region" description="Acidic residues" evidence="2">
    <location>
        <begin position="591"/>
        <end position="602"/>
    </location>
</feature>
<evidence type="ECO:0000313" key="5">
    <source>
        <dbReference type="Proteomes" id="UP001530400"/>
    </source>
</evidence>
<dbReference type="InterPro" id="IPR049730">
    <property type="entry name" value="SNF2/RAD54-like_C"/>
</dbReference>
<name>A0ABD3MZL8_9STRA</name>
<dbReference type="Proteomes" id="UP001530400">
    <property type="component" value="Unassembled WGS sequence"/>
</dbReference>
<keyword evidence="1" id="KW-0378">Hydrolase</keyword>
<evidence type="ECO:0000259" key="3">
    <source>
        <dbReference type="PROSITE" id="PS51194"/>
    </source>
</evidence>
<dbReference type="PANTHER" id="PTHR45629:SF7">
    <property type="entry name" value="DNA EXCISION REPAIR PROTEIN ERCC-6-RELATED"/>
    <property type="match status" value="1"/>
</dbReference>
<evidence type="ECO:0000313" key="4">
    <source>
        <dbReference type="EMBL" id="KAL3767391.1"/>
    </source>
</evidence>
<keyword evidence="5" id="KW-1185">Reference proteome</keyword>
<dbReference type="GO" id="GO:0016787">
    <property type="term" value="F:hydrolase activity"/>
    <property type="evidence" value="ECO:0007669"/>
    <property type="project" value="UniProtKB-KW"/>
</dbReference>
<evidence type="ECO:0000256" key="1">
    <source>
        <dbReference type="ARBA" id="ARBA00022801"/>
    </source>
</evidence>
<reference evidence="4 5" key="1">
    <citation type="submission" date="2024-10" db="EMBL/GenBank/DDBJ databases">
        <title>Updated reference genomes for cyclostephanoid diatoms.</title>
        <authorList>
            <person name="Roberts W.R."/>
            <person name="Alverson A.J."/>
        </authorList>
    </citation>
    <scope>NUCLEOTIDE SEQUENCE [LARGE SCALE GENOMIC DNA]</scope>
    <source>
        <strain evidence="4 5">AJA010-31</strain>
    </source>
</reference>
<dbReference type="PROSITE" id="PS51194">
    <property type="entry name" value="HELICASE_CTER"/>
    <property type="match status" value="1"/>
</dbReference>
<organism evidence="4 5">
    <name type="scientific">Cyclotella atomus</name>
    <dbReference type="NCBI Taxonomy" id="382360"/>
    <lineage>
        <taxon>Eukaryota</taxon>
        <taxon>Sar</taxon>
        <taxon>Stramenopiles</taxon>
        <taxon>Ochrophyta</taxon>
        <taxon>Bacillariophyta</taxon>
        <taxon>Coscinodiscophyceae</taxon>
        <taxon>Thalassiosirophycidae</taxon>
        <taxon>Stephanodiscales</taxon>
        <taxon>Stephanodiscaceae</taxon>
        <taxon>Cyclotella</taxon>
    </lineage>
</organism>
<dbReference type="InterPro" id="IPR050496">
    <property type="entry name" value="SNF2_RAD54_helicase_repair"/>
</dbReference>